<sequence>MVLSKEDQEKFNYQDGDSEGHVNWPLSINDVNFSALFTEKDDSIKVSFRSNNQFDVNLFARKHYNGGGHRNAAGGKSYKSLNKTLDEFVSLLKKYQKDIKKQN</sequence>
<feature type="domain" description="DHHA1" evidence="1">
    <location>
        <begin position="11"/>
        <end position="96"/>
    </location>
</feature>
<dbReference type="GO" id="GO:0003676">
    <property type="term" value="F:nucleic acid binding"/>
    <property type="evidence" value="ECO:0007669"/>
    <property type="project" value="InterPro"/>
</dbReference>
<dbReference type="PANTHER" id="PTHR47618:SF1">
    <property type="entry name" value="BIFUNCTIONAL OLIGORIBONUCLEASE AND PAP PHOSPHATASE NRNA"/>
    <property type="match status" value="1"/>
</dbReference>
<evidence type="ECO:0000259" key="1">
    <source>
        <dbReference type="Pfam" id="PF02272"/>
    </source>
</evidence>
<proteinExistence type="predicted"/>
<dbReference type="InterPro" id="IPR003156">
    <property type="entry name" value="DHHA1_dom"/>
</dbReference>
<dbReference type="Pfam" id="PF02272">
    <property type="entry name" value="DHHA1"/>
    <property type="match status" value="1"/>
</dbReference>
<comment type="caution">
    <text evidence="2">The sequence shown here is derived from an EMBL/GenBank/DDBJ whole genome shotgun (WGS) entry which is preliminary data.</text>
</comment>
<dbReference type="AlphaFoldDB" id="A0A662DFW9"/>
<protein>
    <recommendedName>
        <fullName evidence="1">DHHA1 domain-containing protein</fullName>
    </recommendedName>
</protein>
<organism evidence="2 3">
    <name type="scientific">Aerophobetes bacterium</name>
    <dbReference type="NCBI Taxonomy" id="2030807"/>
    <lineage>
        <taxon>Bacteria</taxon>
        <taxon>Candidatus Aerophobota</taxon>
    </lineage>
</organism>
<evidence type="ECO:0000313" key="3">
    <source>
        <dbReference type="Proteomes" id="UP000267654"/>
    </source>
</evidence>
<dbReference type="EMBL" id="QMQB01000128">
    <property type="protein sequence ID" value="RLE12846.1"/>
    <property type="molecule type" value="Genomic_DNA"/>
</dbReference>
<dbReference type="InterPro" id="IPR038763">
    <property type="entry name" value="DHH_sf"/>
</dbReference>
<dbReference type="SUPFAM" id="SSF64182">
    <property type="entry name" value="DHH phosphoesterases"/>
    <property type="match status" value="1"/>
</dbReference>
<dbReference type="Proteomes" id="UP000267654">
    <property type="component" value="Unassembled WGS sequence"/>
</dbReference>
<dbReference type="PANTHER" id="PTHR47618">
    <property type="entry name" value="BIFUNCTIONAL OLIGORIBONUCLEASE AND PAP PHOSPHATASE NRNA"/>
    <property type="match status" value="1"/>
</dbReference>
<reference evidence="2 3" key="1">
    <citation type="submission" date="2018-06" db="EMBL/GenBank/DDBJ databases">
        <title>Extensive metabolic versatility and redundancy in microbially diverse, dynamic hydrothermal sediments.</title>
        <authorList>
            <person name="Dombrowski N."/>
            <person name="Teske A."/>
            <person name="Baker B.J."/>
        </authorList>
    </citation>
    <scope>NUCLEOTIDE SEQUENCE [LARGE SCALE GENOMIC DNA]</scope>
    <source>
        <strain evidence="2">B19_G9</strain>
    </source>
</reference>
<evidence type="ECO:0000313" key="2">
    <source>
        <dbReference type="EMBL" id="RLE12846.1"/>
    </source>
</evidence>
<dbReference type="InterPro" id="IPR051319">
    <property type="entry name" value="Oligoribo/pAp-PDE_c-di-AMP_PDE"/>
</dbReference>
<gene>
    <name evidence="2" type="ORF">DRI96_03925</name>
</gene>
<name>A0A662DFW9_UNCAE</name>
<dbReference type="Gene3D" id="3.10.310.30">
    <property type="match status" value="1"/>
</dbReference>
<accession>A0A662DFW9</accession>